<evidence type="ECO:0000313" key="11">
    <source>
        <dbReference type="Proteomes" id="UP001230156"/>
    </source>
</evidence>
<protein>
    <submittedName>
        <fullName evidence="10">Glycosyltransferase family 2 protein</fullName>
    </submittedName>
</protein>
<gene>
    <name evidence="10" type="ORF">Q8A70_16910</name>
</gene>
<evidence type="ECO:0000256" key="4">
    <source>
        <dbReference type="ARBA" id="ARBA00022692"/>
    </source>
</evidence>
<comment type="caution">
    <text evidence="10">The sequence shown here is derived from an EMBL/GenBank/DDBJ whole genome shotgun (WGS) entry which is preliminary data.</text>
</comment>
<evidence type="ECO:0000256" key="7">
    <source>
        <dbReference type="ARBA" id="ARBA00023136"/>
    </source>
</evidence>
<dbReference type="InterPro" id="IPR001173">
    <property type="entry name" value="Glyco_trans_2-like"/>
</dbReference>
<feature type="transmembrane region" description="Helical" evidence="8">
    <location>
        <begin position="350"/>
        <end position="368"/>
    </location>
</feature>
<comment type="subcellular location">
    <subcellularLocation>
        <location evidence="1">Membrane</location>
        <topology evidence="1">Multi-pass membrane protein</topology>
    </subcellularLocation>
</comment>
<name>A0ABU0YQW5_9PROT</name>
<keyword evidence="7 8" id="KW-0472">Membrane</keyword>
<dbReference type="Gene3D" id="3.90.550.10">
    <property type="entry name" value="Spore Coat Polysaccharide Biosynthesis Protein SpsA, Chain A"/>
    <property type="match status" value="1"/>
</dbReference>
<keyword evidence="3" id="KW-0808">Transferase</keyword>
<dbReference type="Pfam" id="PF13632">
    <property type="entry name" value="Glyco_trans_2_3"/>
    <property type="match status" value="1"/>
</dbReference>
<feature type="transmembrane region" description="Helical" evidence="8">
    <location>
        <begin position="687"/>
        <end position="713"/>
    </location>
</feature>
<keyword evidence="4 8" id="KW-0812">Transmembrane</keyword>
<keyword evidence="2" id="KW-0328">Glycosyltransferase</keyword>
<dbReference type="Gene3D" id="3.20.20.80">
    <property type="entry name" value="Glycosidases"/>
    <property type="match status" value="1"/>
</dbReference>
<evidence type="ECO:0000256" key="2">
    <source>
        <dbReference type="ARBA" id="ARBA00022676"/>
    </source>
</evidence>
<feature type="transmembrane region" description="Helical" evidence="8">
    <location>
        <begin position="837"/>
        <end position="860"/>
    </location>
</feature>
<feature type="transmembrane region" description="Helical" evidence="8">
    <location>
        <begin position="725"/>
        <end position="747"/>
    </location>
</feature>
<evidence type="ECO:0000259" key="9">
    <source>
        <dbReference type="Pfam" id="PF13632"/>
    </source>
</evidence>
<dbReference type="PANTHER" id="PTHR43867:SF4">
    <property type="entry name" value="BETA-(1-3)-GLUCOSYL TRANSFERASE"/>
    <property type="match status" value="1"/>
</dbReference>
<reference evidence="11" key="1">
    <citation type="submission" date="2023-08" db="EMBL/GenBank/DDBJ databases">
        <title>Rhodospirillaceae gen. nov., a novel taxon isolated from the Yangtze River Yuezi River estuary sludge.</title>
        <authorList>
            <person name="Ruan L."/>
        </authorList>
    </citation>
    <scope>NUCLEOTIDE SEQUENCE [LARGE SCALE GENOMIC DNA]</scope>
    <source>
        <strain evidence="11">R-7</strain>
    </source>
</reference>
<sequence>MRLSNWLIGLVAAAIFAAAWVLMNRPVEQEPFQGDIAGFSYSAWRQDPNTLAKREPTIDEIKQDLQLIAGRARSVRTYESTGISAQIPALASNYGLSVTAGAWIDKDAEKNREEVRSVINIANKVGSVTQVIVGNEALLHNLVEKEDLIRYIRQVKAETDVPVSTAEPFHVWLDPKNADLVNEVDFLAVHILPFWNGVPADQAVDQVMVHYNELRKAFPDKRILIAEVGWPSEGLTRVDKSGAYGGRGAVASPIEQGRFLRQFLVEAKKSDLDYNIIEAFDEPWKIKTEGGVGAYWGIWNADRELKPALQGTLVNYANWQWLAIATLALGLPFAIWMMRGELGLTRVGRFFVALLGCGSIMIGVWVYAQYSQLYLTWLDIVALVMIAPAILLLLVIFLVEGLEMAVNLWLGQTMRRLAPPPVPRRWKTPKVSVHVPCYNEPPDMMIETIQALERLQYPDFEVLIIDNNTKDDAVWKPVEAYINSLGRPNFKFFHLPKWPGFKAGALNYALTQTHPDAEVIATIDSDYIVRANWLADLAPHFADPTVALVQAPQDYRDAAGDLFKRMCFWEYAGFFFLGMKTRDEKNAIIQHGTMALIRKSALVQAGGWAEWCITEDAELGLRLFEAGHRAVYTEKSYGKGLMPDSFVAYRKQRYRWAYGAMMIMKRHWRELLPFGQSKLHPQQRYQFLAGWLPWIADGLQLSFIILALAWTAGMILAPNMMQPPLTLYLIVTLGMFFFKVGKSIWLYSQKVPCGFLDNLGASIAGLAVSYSVAKAVWRGTFTNNLPFHRTPKMENAPALIRGFVDAWEETVIAAVLIGSGIWVAMTRGAWEPSAMLWAILLFVQALPFVSALIMSMIAVLPFKKPANPLPGIALGTELGRAK</sequence>
<dbReference type="InterPro" id="IPR050321">
    <property type="entry name" value="Glycosyltr_2/OpgH_subfam"/>
</dbReference>
<evidence type="ECO:0000256" key="5">
    <source>
        <dbReference type="ARBA" id="ARBA00022801"/>
    </source>
</evidence>
<dbReference type="EMBL" id="JAUYVI010000005">
    <property type="protein sequence ID" value="MDQ7249371.1"/>
    <property type="molecule type" value="Genomic_DNA"/>
</dbReference>
<dbReference type="RefSeq" id="WP_379957275.1">
    <property type="nucleotide sequence ID" value="NZ_JAUYVI010000005.1"/>
</dbReference>
<dbReference type="InterPro" id="IPR017853">
    <property type="entry name" value="GH"/>
</dbReference>
<dbReference type="InterPro" id="IPR000490">
    <property type="entry name" value="Glyco_hydro_17"/>
</dbReference>
<evidence type="ECO:0000256" key="6">
    <source>
        <dbReference type="ARBA" id="ARBA00022989"/>
    </source>
</evidence>
<feature type="transmembrane region" description="Helical" evidence="8">
    <location>
        <begin position="811"/>
        <end position="830"/>
    </location>
</feature>
<dbReference type="SUPFAM" id="SSF53448">
    <property type="entry name" value="Nucleotide-diphospho-sugar transferases"/>
    <property type="match status" value="1"/>
</dbReference>
<evidence type="ECO:0000256" key="3">
    <source>
        <dbReference type="ARBA" id="ARBA00022679"/>
    </source>
</evidence>
<evidence type="ECO:0000256" key="1">
    <source>
        <dbReference type="ARBA" id="ARBA00004141"/>
    </source>
</evidence>
<evidence type="ECO:0000313" key="10">
    <source>
        <dbReference type="EMBL" id="MDQ7249371.1"/>
    </source>
</evidence>
<keyword evidence="11" id="KW-1185">Reference proteome</keyword>
<evidence type="ECO:0000256" key="8">
    <source>
        <dbReference type="SAM" id="Phobius"/>
    </source>
</evidence>
<organism evidence="10 11">
    <name type="scientific">Dongia sedimenti</name>
    <dbReference type="NCBI Taxonomy" id="3064282"/>
    <lineage>
        <taxon>Bacteria</taxon>
        <taxon>Pseudomonadati</taxon>
        <taxon>Pseudomonadota</taxon>
        <taxon>Alphaproteobacteria</taxon>
        <taxon>Rhodospirillales</taxon>
        <taxon>Dongiaceae</taxon>
        <taxon>Dongia</taxon>
    </lineage>
</organism>
<dbReference type="PANTHER" id="PTHR43867">
    <property type="entry name" value="CELLULOSE SYNTHASE CATALYTIC SUBUNIT A [UDP-FORMING]"/>
    <property type="match status" value="1"/>
</dbReference>
<dbReference type="Proteomes" id="UP001230156">
    <property type="component" value="Unassembled WGS sequence"/>
</dbReference>
<keyword evidence="6 8" id="KW-1133">Transmembrane helix</keyword>
<keyword evidence="5" id="KW-0378">Hydrolase</keyword>
<dbReference type="PROSITE" id="PS00587">
    <property type="entry name" value="GLYCOSYL_HYDROL_F17"/>
    <property type="match status" value="1"/>
</dbReference>
<dbReference type="InterPro" id="IPR029044">
    <property type="entry name" value="Nucleotide-diphossugar_trans"/>
</dbReference>
<feature type="domain" description="Glycosyltransferase 2-like" evidence="9">
    <location>
        <begin position="520"/>
        <end position="722"/>
    </location>
</feature>
<feature type="transmembrane region" description="Helical" evidence="8">
    <location>
        <begin position="374"/>
        <end position="399"/>
    </location>
</feature>
<proteinExistence type="predicted"/>
<dbReference type="SUPFAM" id="SSF51445">
    <property type="entry name" value="(Trans)glycosidases"/>
    <property type="match status" value="1"/>
</dbReference>
<feature type="transmembrane region" description="Helical" evidence="8">
    <location>
        <begin position="759"/>
        <end position="777"/>
    </location>
</feature>
<feature type="transmembrane region" description="Helical" evidence="8">
    <location>
        <begin position="319"/>
        <end position="338"/>
    </location>
</feature>
<accession>A0ABU0YQW5</accession>